<keyword evidence="3" id="KW-1185">Reference proteome</keyword>
<protein>
    <recommendedName>
        <fullName evidence="1">CRAL-TRIO domain-containing protein</fullName>
    </recommendedName>
</protein>
<feature type="non-terminal residue" evidence="2">
    <location>
        <position position="1"/>
    </location>
</feature>
<reference evidence="2 3" key="1">
    <citation type="submission" date="2021-06" db="EMBL/GenBank/DDBJ databases">
        <authorList>
            <person name="Palmer J.M."/>
        </authorList>
    </citation>
    <scope>NUCLEOTIDE SEQUENCE [LARGE SCALE GENOMIC DNA]</scope>
    <source>
        <strain evidence="2 3">GA_2019</strain>
        <tissue evidence="2">Muscle</tissue>
    </source>
</reference>
<evidence type="ECO:0000259" key="1">
    <source>
        <dbReference type="PROSITE" id="PS50191"/>
    </source>
</evidence>
<dbReference type="PROSITE" id="PS50191">
    <property type="entry name" value="CRAL_TRIO"/>
    <property type="match status" value="1"/>
</dbReference>
<dbReference type="InterPro" id="IPR051064">
    <property type="entry name" value="SEC14/CRAL-TRIO_domain"/>
</dbReference>
<proteinExistence type="predicted"/>
<comment type="caution">
    <text evidence="2">The sequence shown here is derived from an EMBL/GenBank/DDBJ whole genome shotgun (WGS) entry which is preliminary data.</text>
</comment>
<dbReference type="EMBL" id="JAHRIO010053045">
    <property type="protein sequence ID" value="MEQ2176210.1"/>
    <property type="molecule type" value="Genomic_DNA"/>
</dbReference>
<gene>
    <name evidence="2" type="ORF">GOODEAATRI_025735</name>
</gene>
<name>A0ABV0NXP3_9TELE</name>
<dbReference type="SUPFAM" id="SSF101576">
    <property type="entry name" value="Supernatant protein factor (SPF), C-terminal domain"/>
    <property type="match status" value="1"/>
</dbReference>
<dbReference type="Gene3D" id="3.40.525.10">
    <property type="entry name" value="CRAL-TRIO lipid binding domain"/>
    <property type="match status" value="1"/>
</dbReference>
<accession>A0ABV0NXP3</accession>
<dbReference type="SUPFAM" id="SSF52087">
    <property type="entry name" value="CRAL/TRIO domain"/>
    <property type="match status" value="1"/>
</dbReference>
<dbReference type="PANTHER" id="PTHR23324:SF51">
    <property type="entry name" value="SEC14-LIKE PROTEIN 1"/>
    <property type="match status" value="1"/>
</dbReference>
<feature type="domain" description="CRAL-TRIO" evidence="1">
    <location>
        <begin position="1"/>
        <end position="48"/>
    </location>
</feature>
<evidence type="ECO:0000313" key="2">
    <source>
        <dbReference type="EMBL" id="MEQ2176210.1"/>
    </source>
</evidence>
<dbReference type="InterPro" id="IPR036865">
    <property type="entry name" value="CRAL-TRIO_dom_sf"/>
</dbReference>
<dbReference type="Proteomes" id="UP001476798">
    <property type="component" value="Unassembled WGS sequence"/>
</dbReference>
<sequence length="181" mass="19633">ISPLIDENTRKKFLIYAGRDYQGPGGLLDYIDRDIVPDFLGGDCMVLIEITEASSVITWDFDVSKGDVLFNIYHSKRAPQPPKKDSLGAHGITSLGAVNAQLIDKSWVLGKDYSMVEKALTCREGESVQVRSQVYSCTITVQNTCKLGSMTSLESCQSGFSQLSAATTSSSQSCTSSTVSR</sequence>
<dbReference type="PANTHER" id="PTHR23324">
    <property type="entry name" value="SEC14 RELATED PROTEIN"/>
    <property type="match status" value="1"/>
</dbReference>
<organism evidence="2 3">
    <name type="scientific">Goodea atripinnis</name>
    <dbReference type="NCBI Taxonomy" id="208336"/>
    <lineage>
        <taxon>Eukaryota</taxon>
        <taxon>Metazoa</taxon>
        <taxon>Chordata</taxon>
        <taxon>Craniata</taxon>
        <taxon>Vertebrata</taxon>
        <taxon>Euteleostomi</taxon>
        <taxon>Actinopterygii</taxon>
        <taxon>Neopterygii</taxon>
        <taxon>Teleostei</taxon>
        <taxon>Neoteleostei</taxon>
        <taxon>Acanthomorphata</taxon>
        <taxon>Ovalentaria</taxon>
        <taxon>Atherinomorphae</taxon>
        <taxon>Cyprinodontiformes</taxon>
        <taxon>Goodeidae</taxon>
        <taxon>Goodea</taxon>
    </lineage>
</organism>
<evidence type="ECO:0000313" key="3">
    <source>
        <dbReference type="Proteomes" id="UP001476798"/>
    </source>
</evidence>
<dbReference type="InterPro" id="IPR001251">
    <property type="entry name" value="CRAL-TRIO_dom"/>
</dbReference>
<dbReference type="InterPro" id="IPR036598">
    <property type="entry name" value="GOLD_dom_sf"/>
</dbReference>